<dbReference type="Proteomes" id="UP000675284">
    <property type="component" value="Unassembled WGS sequence"/>
</dbReference>
<dbReference type="Pfam" id="PF09992">
    <property type="entry name" value="NAGPA"/>
    <property type="match status" value="1"/>
</dbReference>
<keyword evidence="5" id="KW-1185">Reference proteome</keyword>
<organism evidence="4 5">
    <name type="scientific">Virgibacillus salarius</name>
    <dbReference type="NCBI Taxonomy" id="447199"/>
    <lineage>
        <taxon>Bacteria</taxon>
        <taxon>Bacillati</taxon>
        <taxon>Bacillota</taxon>
        <taxon>Bacilli</taxon>
        <taxon>Bacillales</taxon>
        <taxon>Bacillaceae</taxon>
        <taxon>Virgibacillus</taxon>
    </lineage>
</organism>
<evidence type="ECO:0000313" key="5">
    <source>
        <dbReference type="Proteomes" id="UP000675284"/>
    </source>
</evidence>
<keyword evidence="4" id="KW-0378">Hydrolase</keyword>
<dbReference type="AlphaFoldDB" id="A0A941ICF1"/>
<feature type="domain" description="Phosphodiester glycosidase" evidence="2">
    <location>
        <begin position="543"/>
        <end position="730"/>
    </location>
</feature>
<reference evidence="4" key="1">
    <citation type="submission" date="2021-04" db="EMBL/GenBank/DDBJ databases">
        <title>Isolation and polyphasic classification of algal microorganism.</title>
        <authorList>
            <person name="Wang S."/>
        </authorList>
    </citation>
    <scope>NUCLEOTIDE SEQUENCE</scope>
    <source>
        <strain evidence="4">720a</strain>
    </source>
</reference>
<evidence type="ECO:0000259" key="2">
    <source>
        <dbReference type="Pfam" id="PF09992"/>
    </source>
</evidence>
<dbReference type="PANTHER" id="PTHR14859:SF15">
    <property type="entry name" value="ENDONUCLEASE_EXONUCLEASE_PHOSPHATASE DOMAIN-CONTAINING PROTEIN"/>
    <property type="match status" value="1"/>
</dbReference>
<dbReference type="InterPro" id="IPR018711">
    <property type="entry name" value="NAGPA"/>
</dbReference>
<dbReference type="GO" id="GO:0006506">
    <property type="term" value="P:GPI anchor biosynthetic process"/>
    <property type="evidence" value="ECO:0007669"/>
    <property type="project" value="TreeGrafter"/>
</dbReference>
<sequence>MKVMTYNIRHGEGMDGKLDLERIAEQIRQSNADIIGLQEVDNHWSERSDFKNQAKELAEMLDMHYVFGPNLNYPPEEGQAHNHQYGTAILSKYPILDSKNYKLTKLTDDEEQRGLLEAQVYVAGGEVWFYVTHTSHLSSNVRARQVEDIVEITSRHNNNVLVGDLNATPNATEMQSLFQIYTDVWSVNDDGFGYTYPADSPTKRIDYVLTSPRLNVSSSQVIHSLASDHLPLVANITIKPGENPLHADGMTKLIEYFEETGLITNKRAVHSLIMHLKTVSHFEGKNLPQKVVKHLNGFQTLINQQKKNQLISDEVYQKLKRDAAYLINKWQRLDLGDPWLEESREKKEIAPGLSHTHIDRGNPTENNGVQNTGPWNIDVLEVNPDKFKGEIRSFLSNDVVKGKEQLTSISQRMNSLAAVNGGYFVVGANDGTPGDLAGVSMVNGEVVSESVGDRTSLLFSDSSENKASIANVETDLKAISSNGEKSIIDGLNRKPGLIRSCGGTSEDERKEDPKHDVTCTDDDELILFKPIFGDETPAGNGLEVVLDAKGKVTDIRHNRGGNIPVNGAVLAATGDTIKWLSQNAQIGMSIEVETHLSLDGKSVPAKRYTSIINGGPRILDDGKIDIHSEEEGFRWSEDFFNSFVKSRHPRTLAGIKANGNIIFVTVDGRDPMNSVGVTFEESAKLMKSLGAYEAMNLDGGGSTTMAVGSQLINHPSDNSGERDIGDAILFLPK</sequence>
<evidence type="ECO:0000259" key="1">
    <source>
        <dbReference type="Pfam" id="PF03372"/>
    </source>
</evidence>
<dbReference type="SUPFAM" id="SSF56219">
    <property type="entry name" value="DNase I-like"/>
    <property type="match status" value="1"/>
</dbReference>
<dbReference type="GO" id="GO:0016020">
    <property type="term" value="C:membrane"/>
    <property type="evidence" value="ECO:0007669"/>
    <property type="project" value="GOC"/>
</dbReference>
<dbReference type="RefSeq" id="WP_166530721.1">
    <property type="nucleotide sequence ID" value="NZ_JAGSOT010000054.1"/>
</dbReference>
<accession>A0A941ICF1</accession>
<evidence type="ECO:0000259" key="3">
    <source>
        <dbReference type="Pfam" id="PF22888"/>
    </source>
</evidence>
<dbReference type="Pfam" id="PF22888">
    <property type="entry name" value="FIMAH"/>
    <property type="match status" value="1"/>
</dbReference>
<name>A0A941ICF1_9BACI</name>
<gene>
    <name evidence="4" type="ORF">KCX74_15455</name>
</gene>
<feature type="domain" description="FIMAH" evidence="3">
    <location>
        <begin position="248"/>
        <end position="328"/>
    </location>
</feature>
<dbReference type="InterPro" id="IPR005135">
    <property type="entry name" value="Endo/exonuclease/phosphatase"/>
</dbReference>
<dbReference type="PANTHER" id="PTHR14859">
    <property type="entry name" value="CALCOFLUOR WHITE HYPERSENSITIVE PROTEIN PRECURSOR"/>
    <property type="match status" value="1"/>
</dbReference>
<evidence type="ECO:0000313" key="4">
    <source>
        <dbReference type="EMBL" id="MBR7797431.1"/>
    </source>
</evidence>
<protein>
    <submittedName>
        <fullName evidence="4">Phosphodiester glycosidase family protein</fullName>
    </submittedName>
</protein>
<dbReference type="Pfam" id="PF03372">
    <property type="entry name" value="Exo_endo_phos"/>
    <property type="match status" value="1"/>
</dbReference>
<dbReference type="GO" id="GO:0016798">
    <property type="term" value="F:hydrolase activity, acting on glycosyl bonds"/>
    <property type="evidence" value="ECO:0007669"/>
    <property type="project" value="UniProtKB-KW"/>
</dbReference>
<proteinExistence type="predicted"/>
<feature type="domain" description="Endonuclease/exonuclease/phosphatase" evidence="1">
    <location>
        <begin position="4"/>
        <end position="229"/>
    </location>
</feature>
<dbReference type="InterPro" id="IPR051916">
    <property type="entry name" value="GPI-anchor_lipid_remodeler"/>
</dbReference>
<keyword evidence="4" id="KW-0326">Glycosidase</keyword>
<dbReference type="InterPro" id="IPR054470">
    <property type="entry name" value="FIMAH_dom"/>
</dbReference>
<dbReference type="InterPro" id="IPR036691">
    <property type="entry name" value="Endo/exonu/phosph_ase_sf"/>
</dbReference>
<dbReference type="EMBL" id="JAGSOT010000054">
    <property type="protein sequence ID" value="MBR7797431.1"/>
    <property type="molecule type" value="Genomic_DNA"/>
</dbReference>
<dbReference type="Gene3D" id="3.60.10.10">
    <property type="entry name" value="Endonuclease/exonuclease/phosphatase"/>
    <property type="match status" value="1"/>
</dbReference>
<comment type="caution">
    <text evidence="4">The sequence shown here is derived from an EMBL/GenBank/DDBJ whole genome shotgun (WGS) entry which is preliminary data.</text>
</comment>